<name>A0A2S9V5B1_9ALTE</name>
<accession>A0A2S9V5B1</accession>
<gene>
    <name evidence="2" type="ORF">C6Y40_20910</name>
</gene>
<sequence length="225" mass="24596">MNWKVIAFAALGLALSFHSQADEKTLQVSGQGIVAAAPDAYTLTMVIEERGAVVSKLNEQANAKLNAVVSFLLSQGVAEQHIQSMSVNLSPWYEHTPNGREHKGFVLTRQVRVTSNQLQNYDTVLDGAMKRGINRIDQFEFINSNPEKVYREALIAAVEDAKERASLIAKQMGVTIAGVISISESMSYNQPPVGVRMRVQQEDAFSLPGQTDTTAAVNVTFAIEN</sequence>
<dbReference type="InterPro" id="IPR052022">
    <property type="entry name" value="26kDa_periplasmic_antigen"/>
</dbReference>
<feature type="chain" id="PRO_5015519210" description="SIMPL domain-containing protein" evidence="1">
    <location>
        <begin position="22"/>
        <end position="225"/>
    </location>
</feature>
<organism evidence="2 3">
    <name type="scientific">Alteromonas alba</name>
    <dbReference type="NCBI Taxonomy" id="2079529"/>
    <lineage>
        <taxon>Bacteria</taxon>
        <taxon>Pseudomonadati</taxon>
        <taxon>Pseudomonadota</taxon>
        <taxon>Gammaproteobacteria</taxon>
        <taxon>Alteromonadales</taxon>
        <taxon>Alteromonadaceae</taxon>
        <taxon>Alteromonas/Salinimonas group</taxon>
        <taxon>Alteromonas</taxon>
    </lineage>
</organism>
<dbReference type="OrthoDB" id="5700464at2"/>
<reference evidence="3" key="1">
    <citation type="journal article" date="2020" name="Int. J. Syst. Evol. Microbiol.">
        <title>Alteromonas alba sp. nov., a marine bacterium isolated from the seawater of the West Pacific Ocean.</title>
        <authorList>
            <person name="Sun C."/>
            <person name="Wu Y.-H."/>
            <person name="Xamxidin M."/>
            <person name="Cheng H."/>
            <person name="Xu X.-W."/>
        </authorList>
    </citation>
    <scope>NUCLEOTIDE SEQUENCE [LARGE SCALE GENOMIC DNA]</scope>
    <source>
        <strain evidence="3">190</strain>
    </source>
</reference>
<dbReference type="Pfam" id="PF04402">
    <property type="entry name" value="SIMPL"/>
    <property type="match status" value="1"/>
</dbReference>
<evidence type="ECO:0008006" key="4">
    <source>
        <dbReference type="Google" id="ProtNLM"/>
    </source>
</evidence>
<dbReference type="AlphaFoldDB" id="A0A2S9V5B1"/>
<proteinExistence type="predicted"/>
<dbReference type="EMBL" id="PVNP01000203">
    <property type="protein sequence ID" value="PRO71594.1"/>
    <property type="molecule type" value="Genomic_DNA"/>
</dbReference>
<dbReference type="RefSeq" id="WP_105936332.1">
    <property type="nucleotide sequence ID" value="NZ_PVNP01000203.1"/>
</dbReference>
<dbReference type="Gene3D" id="3.30.110.170">
    <property type="entry name" value="Protein of unknown function (DUF541), domain 1"/>
    <property type="match status" value="1"/>
</dbReference>
<comment type="caution">
    <text evidence="2">The sequence shown here is derived from an EMBL/GenBank/DDBJ whole genome shotgun (WGS) entry which is preliminary data.</text>
</comment>
<dbReference type="InterPro" id="IPR007497">
    <property type="entry name" value="SIMPL/DUF541"/>
</dbReference>
<evidence type="ECO:0000256" key="1">
    <source>
        <dbReference type="SAM" id="SignalP"/>
    </source>
</evidence>
<keyword evidence="1" id="KW-0732">Signal</keyword>
<dbReference type="Proteomes" id="UP000238949">
    <property type="component" value="Unassembled WGS sequence"/>
</dbReference>
<dbReference type="PANTHER" id="PTHR34387:SF2">
    <property type="entry name" value="SLR1258 PROTEIN"/>
    <property type="match status" value="1"/>
</dbReference>
<keyword evidence="3" id="KW-1185">Reference proteome</keyword>
<dbReference type="GO" id="GO:0006974">
    <property type="term" value="P:DNA damage response"/>
    <property type="evidence" value="ECO:0007669"/>
    <property type="project" value="TreeGrafter"/>
</dbReference>
<evidence type="ECO:0000313" key="2">
    <source>
        <dbReference type="EMBL" id="PRO71594.1"/>
    </source>
</evidence>
<protein>
    <recommendedName>
        <fullName evidence="4">SIMPL domain-containing protein</fullName>
    </recommendedName>
</protein>
<feature type="signal peptide" evidence="1">
    <location>
        <begin position="1"/>
        <end position="21"/>
    </location>
</feature>
<dbReference type="PANTHER" id="PTHR34387">
    <property type="entry name" value="SLR1258 PROTEIN"/>
    <property type="match status" value="1"/>
</dbReference>
<dbReference type="Gene3D" id="3.30.70.2970">
    <property type="entry name" value="Protein of unknown function (DUF541), domain 2"/>
    <property type="match status" value="1"/>
</dbReference>
<evidence type="ECO:0000313" key="3">
    <source>
        <dbReference type="Proteomes" id="UP000238949"/>
    </source>
</evidence>